<evidence type="ECO:0000256" key="3">
    <source>
        <dbReference type="ARBA" id="ARBA00022989"/>
    </source>
</evidence>
<feature type="transmembrane region" description="Helical" evidence="5">
    <location>
        <begin position="408"/>
        <end position="425"/>
    </location>
</feature>
<feature type="transmembrane region" description="Helical" evidence="5">
    <location>
        <begin position="350"/>
        <end position="373"/>
    </location>
</feature>
<dbReference type="PANTHER" id="PTHR37422:SF13">
    <property type="entry name" value="LIPOPOLYSACCHARIDE BIOSYNTHESIS PROTEIN PA4999-RELATED"/>
    <property type="match status" value="1"/>
</dbReference>
<feature type="transmembrane region" description="Helical" evidence="5">
    <location>
        <begin position="61"/>
        <end position="84"/>
    </location>
</feature>
<feature type="transmembrane region" description="Helical" evidence="5">
    <location>
        <begin position="224"/>
        <end position="241"/>
    </location>
</feature>
<gene>
    <name evidence="7" type="ORF">UY02_C0045G0003</name>
</gene>
<evidence type="ECO:0000259" key="6">
    <source>
        <dbReference type="Pfam" id="PF04932"/>
    </source>
</evidence>
<evidence type="ECO:0000256" key="2">
    <source>
        <dbReference type="ARBA" id="ARBA00022692"/>
    </source>
</evidence>
<feature type="transmembrane region" description="Helical" evidence="5">
    <location>
        <begin position="199"/>
        <end position="218"/>
    </location>
</feature>
<feature type="transmembrane region" description="Helical" evidence="5">
    <location>
        <begin position="30"/>
        <end position="49"/>
    </location>
</feature>
<dbReference type="Gene3D" id="1.25.40.10">
    <property type="entry name" value="Tetratricopeptide repeat domain"/>
    <property type="match status" value="2"/>
</dbReference>
<evidence type="ECO:0000256" key="1">
    <source>
        <dbReference type="ARBA" id="ARBA00004141"/>
    </source>
</evidence>
<feature type="transmembrane region" description="Helical" evidence="5">
    <location>
        <begin position="126"/>
        <end position="144"/>
    </location>
</feature>
<dbReference type="InterPro" id="IPR051533">
    <property type="entry name" value="WaaL-like"/>
</dbReference>
<comment type="caution">
    <text evidence="7">The sequence shown here is derived from an EMBL/GenBank/DDBJ whole genome shotgun (WGS) entry which is preliminary data.</text>
</comment>
<dbReference type="InterPro" id="IPR011990">
    <property type="entry name" value="TPR-like_helical_dom_sf"/>
</dbReference>
<keyword evidence="3 5" id="KW-1133">Transmembrane helix</keyword>
<evidence type="ECO:0000313" key="8">
    <source>
        <dbReference type="Proteomes" id="UP000034682"/>
    </source>
</evidence>
<evidence type="ECO:0000256" key="4">
    <source>
        <dbReference type="ARBA" id="ARBA00023136"/>
    </source>
</evidence>
<accession>A0A0G1W044</accession>
<dbReference type="AlphaFoldDB" id="A0A0G1W044"/>
<feature type="transmembrane region" description="Helical" evidence="5">
    <location>
        <begin position="248"/>
        <end position="267"/>
    </location>
</feature>
<dbReference type="InterPro" id="IPR007016">
    <property type="entry name" value="O-antigen_ligase-rel_domated"/>
</dbReference>
<comment type="subcellular location">
    <subcellularLocation>
        <location evidence="1">Membrane</location>
        <topology evidence="1">Multi-pass membrane protein</topology>
    </subcellularLocation>
</comment>
<protein>
    <recommendedName>
        <fullName evidence="6">O-antigen ligase-related domain-containing protein</fullName>
    </recommendedName>
</protein>
<name>A0A0G1W044_9BACT</name>
<reference evidence="7 8" key="1">
    <citation type="journal article" date="2015" name="Nature">
        <title>rRNA introns, odd ribosomes, and small enigmatic genomes across a large radiation of phyla.</title>
        <authorList>
            <person name="Brown C.T."/>
            <person name="Hug L.A."/>
            <person name="Thomas B.C."/>
            <person name="Sharon I."/>
            <person name="Castelle C.J."/>
            <person name="Singh A."/>
            <person name="Wilkins M.J."/>
            <person name="Williams K.H."/>
            <person name="Banfield J.F."/>
        </authorList>
    </citation>
    <scope>NUCLEOTIDE SEQUENCE [LARGE SCALE GENOMIC DNA]</scope>
</reference>
<dbReference type="Proteomes" id="UP000034682">
    <property type="component" value="Unassembled WGS sequence"/>
</dbReference>
<feature type="transmembrane region" description="Helical" evidence="5">
    <location>
        <begin position="385"/>
        <end position="402"/>
    </location>
</feature>
<sequence length="748" mass="82857">MMRVIPVILACLAVMLPLLGSQVLFFPAAWGQALAFRILVSLCLVFALFQIRQWPDFLARLVQAKSVLIPLGSFATILLLALLFSEDRYMSFWGLPTRAWGIAQLIPLFLFALFVFLFLRKTDWKWVWGSALAAGLAMALVALSQQQGWFSDALVQYPRPPGTLGNSIFLGMYLLSLTLIAFSFAFANIGNPESRRGKGFFRLLLTAISAILAGGVLLSLSRGALFGLGAGLLFFFALFPGKSRIPRFFTLFLLVGGIALFLFINAAPNPFPEFPLASNMWDRLQSENLLDQARILGWQSVLQGVAEKPFLGYGPYNSFIPFNAHFNPVLTEVTGSTGYWDTAHNEFLDILAGSGALGLLAYLGFLGALLWQLEKAKLRDPNQKFLLHGMQTVLVGQHVALLFFPNTFATSLIFFLAIGYSLSLISKPLIHADIKPTQANPHKSAVSALICVLLIFFNWQITVVPLFINRDINKASILAESNQCEPALALGEQTLQQGTFINYYSRLRYVDLISACMGRAKTNVLELSGKAVASLQKEVAVRPKEPRTWILLGGYTNNLAAASKDESEKLALLDQARSAFEKAYALSPGRPELFAEWANTELLAGNQAAAKEKTTRCLLLDGNYSFCWFQLALEKAKTGDNAGAMRDLNQFENAKGRYELQGEGKVLQMAQAFTSAKEKPYEELAKLYLALTKIRPNNPQYFASLAAAYRELGQYLNARDTARIVAKLQPENQQAVDQFLQTLPPQYR</sequence>
<keyword evidence="2 5" id="KW-0812">Transmembrane</keyword>
<feature type="transmembrane region" description="Helical" evidence="5">
    <location>
        <begin position="99"/>
        <end position="119"/>
    </location>
</feature>
<proteinExistence type="predicted"/>
<keyword evidence="4 5" id="KW-0472">Membrane</keyword>
<dbReference type="EMBL" id="LCOK01000045">
    <property type="protein sequence ID" value="KKU75670.1"/>
    <property type="molecule type" value="Genomic_DNA"/>
</dbReference>
<dbReference type="GO" id="GO:0016020">
    <property type="term" value="C:membrane"/>
    <property type="evidence" value="ECO:0007669"/>
    <property type="project" value="UniProtKB-SubCell"/>
</dbReference>
<organism evidence="7 8">
    <name type="scientific">Candidatus Giovannonibacteria bacterium GW2011_GWB1_47_6b</name>
    <dbReference type="NCBI Taxonomy" id="1618655"/>
    <lineage>
        <taxon>Bacteria</taxon>
        <taxon>Candidatus Giovannoniibacteriota</taxon>
    </lineage>
</organism>
<dbReference type="PANTHER" id="PTHR37422">
    <property type="entry name" value="TEICHURONIC ACID BIOSYNTHESIS PROTEIN TUAE"/>
    <property type="match status" value="1"/>
</dbReference>
<feature type="transmembrane region" description="Helical" evidence="5">
    <location>
        <begin position="164"/>
        <end position="187"/>
    </location>
</feature>
<evidence type="ECO:0000256" key="5">
    <source>
        <dbReference type="SAM" id="Phobius"/>
    </source>
</evidence>
<feature type="transmembrane region" description="Helical" evidence="5">
    <location>
        <begin position="446"/>
        <end position="468"/>
    </location>
</feature>
<feature type="domain" description="O-antigen ligase-related" evidence="6">
    <location>
        <begin position="208"/>
        <end position="363"/>
    </location>
</feature>
<dbReference type="SUPFAM" id="SSF48452">
    <property type="entry name" value="TPR-like"/>
    <property type="match status" value="1"/>
</dbReference>
<dbReference type="Pfam" id="PF04932">
    <property type="entry name" value="Wzy_C"/>
    <property type="match status" value="1"/>
</dbReference>
<evidence type="ECO:0000313" key="7">
    <source>
        <dbReference type="EMBL" id="KKU75670.1"/>
    </source>
</evidence>